<dbReference type="PANTHER" id="PTHR12265">
    <property type="entry name" value="TRANSMEMBRANE PROTEIN 53"/>
    <property type="match status" value="1"/>
</dbReference>
<keyword evidence="1" id="KW-0812">Transmembrane</keyword>
<organism evidence="1">
    <name type="scientific">Davidia involucrata</name>
    <name type="common">Dove tree</name>
    <dbReference type="NCBI Taxonomy" id="16924"/>
    <lineage>
        <taxon>Eukaryota</taxon>
        <taxon>Viridiplantae</taxon>
        <taxon>Streptophyta</taxon>
        <taxon>Embryophyta</taxon>
        <taxon>Tracheophyta</taxon>
        <taxon>Spermatophyta</taxon>
        <taxon>Magnoliopsida</taxon>
        <taxon>eudicotyledons</taxon>
        <taxon>Gunneridae</taxon>
        <taxon>Pentapetalae</taxon>
        <taxon>asterids</taxon>
        <taxon>Cornales</taxon>
        <taxon>Nyssaceae</taxon>
        <taxon>Davidia</taxon>
    </lineage>
</organism>
<sequence>MESSVRIFNSSTLNLTLANAVLLRRHPLKFYHTSLSNPQRSRHVPVSSLSISPSNRHNTVRLNPYCSTRIHSSLSHSLISLPNLSPLGFFQFLSASTTSDSQLSSDNFGRLVPDSKDNFFEWNIALEGVNGGDIGILGDEGPVVTVVLLGWLGAEPKHLKRYVELYKSKGIHAVTFVASVKELFWFDLGRRVEKRVSGLAEELALWLSETEKDGRERVLLFHTFSNTGWLAYGAILDNLQGRQDLVAKIKGCVIDSGGDPDINPKVWAAGFTAALLKKRSSSAYPSSEARDGIESGVSLSRMQQKGYMLIETLLLLAFEKFFSFILNWPDVNRRLTKVISTLLKNQPPYPQLYLYSTADKVIPFQSVELFIEDQRRMGRKVWSFNFCSSPHLDHFLEVLGHGEANLNLLMQIVCVGLLISFNW</sequence>
<name>A0A5B6YI61_DAVIN</name>
<dbReference type="PANTHER" id="PTHR12265:SF11">
    <property type="entry name" value="ALPHA_BETA-HYDROLASES SUPERFAMILY PROTEIN"/>
    <property type="match status" value="1"/>
</dbReference>
<protein>
    <submittedName>
        <fullName evidence="1">Putative transmembrane protein 53</fullName>
    </submittedName>
</protein>
<reference evidence="1" key="1">
    <citation type="submission" date="2019-08" db="EMBL/GenBank/DDBJ databases">
        <title>Reference gene set and small RNA set construction with multiple tissues from Davidia involucrata Baill.</title>
        <authorList>
            <person name="Yang H."/>
            <person name="Zhou C."/>
            <person name="Li G."/>
            <person name="Wang J."/>
            <person name="Gao P."/>
            <person name="Wang M."/>
            <person name="Wang R."/>
            <person name="Zhao Y."/>
        </authorList>
    </citation>
    <scope>NUCLEOTIDE SEQUENCE</scope>
    <source>
        <tissue evidence="1">Mixed with DoveR01_LX</tissue>
    </source>
</reference>
<evidence type="ECO:0000313" key="1">
    <source>
        <dbReference type="EMBL" id="MPA31517.1"/>
    </source>
</evidence>
<dbReference type="Pfam" id="PF05705">
    <property type="entry name" value="DUF829"/>
    <property type="match status" value="1"/>
</dbReference>
<keyword evidence="1" id="KW-0472">Membrane</keyword>
<dbReference type="EMBL" id="GHES01000958">
    <property type="protein sequence ID" value="MPA31517.1"/>
    <property type="molecule type" value="Transcribed_RNA"/>
</dbReference>
<dbReference type="AlphaFoldDB" id="A0A5B6YI61"/>
<dbReference type="InterPro" id="IPR008547">
    <property type="entry name" value="DUF829_TMEM53"/>
</dbReference>
<accession>A0A5B6YI61</accession>
<gene>
    <name evidence="1" type="ORF">Din_000958</name>
</gene>
<proteinExistence type="predicted"/>